<dbReference type="InterPro" id="IPR029063">
    <property type="entry name" value="SAM-dependent_MTases_sf"/>
</dbReference>
<name>A0A6M1LMP3_9PROT</name>
<keyword evidence="2" id="KW-0808">Transferase</keyword>
<dbReference type="Gene3D" id="3.40.50.150">
    <property type="entry name" value="Vaccinia Virus protein VP39"/>
    <property type="match status" value="1"/>
</dbReference>
<organism evidence="2 3">
    <name type="scientific">Falsiroseomonas algicola</name>
    <dbReference type="NCBI Taxonomy" id="2716930"/>
    <lineage>
        <taxon>Bacteria</taxon>
        <taxon>Pseudomonadati</taxon>
        <taxon>Pseudomonadota</taxon>
        <taxon>Alphaproteobacteria</taxon>
        <taxon>Acetobacterales</taxon>
        <taxon>Roseomonadaceae</taxon>
        <taxon>Falsiroseomonas</taxon>
    </lineage>
</organism>
<keyword evidence="2" id="KW-0489">Methyltransferase</keyword>
<dbReference type="PANTHER" id="PTHR34203:SF15">
    <property type="entry name" value="SLL1173 PROTEIN"/>
    <property type="match status" value="1"/>
</dbReference>
<dbReference type="PANTHER" id="PTHR34203">
    <property type="entry name" value="METHYLTRANSFERASE, FKBM FAMILY PROTEIN"/>
    <property type="match status" value="1"/>
</dbReference>
<gene>
    <name evidence="2" type="ORF">G3576_14745</name>
</gene>
<dbReference type="RefSeq" id="WP_164695178.1">
    <property type="nucleotide sequence ID" value="NZ_JAAIKB010000005.1"/>
</dbReference>
<dbReference type="GO" id="GO:0032259">
    <property type="term" value="P:methylation"/>
    <property type="evidence" value="ECO:0007669"/>
    <property type="project" value="UniProtKB-KW"/>
</dbReference>
<reference evidence="2 3" key="1">
    <citation type="submission" date="2020-03" db="EMBL/GenBank/DDBJ databases">
        <title>Roseomonas stagni sp. nov., isolated from pond water in Japan.</title>
        <authorList>
            <person name="Furuhata K."/>
            <person name="Miyamoto H."/>
            <person name="Goto K."/>
        </authorList>
    </citation>
    <scope>NUCLEOTIDE SEQUENCE [LARGE SCALE GENOMIC DNA]</scope>
    <source>
        <strain evidence="2 3">PeD5</strain>
    </source>
</reference>
<dbReference type="Proteomes" id="UP000475385">
    <property type="component" value="Unassembled WGS sequence"/>
</dbReference>
<accession>A0A6M1LMP3</accession>
<comment type="caution">
    <text evidence="2">The sequence shown here is derived from an EMBL/GenBank/DDBJ whole genome shotgun (WGS) entry which is preliminary data.</text>
</comment>
<dbReference type="AlphaFoldDB" id="A0A6M1LMP3"/>
<protein>
    <submittedName>
        <fullName evidence="2">FkbM family methyltransferase</fullName>
    </submittedName>
</protein>
<keyword evidence="3" id="KW-1185">Reference proteome</keyword>
<dbReference type="InterPro" id="IPR006342">
    <property type="entry name" value="FkbM_mtfrase"/>
</dbReference>
<dbReference type="NCBIfam" id="TIGR01444">
    <property type="entry name" value="fkbM_fam"/>
    <property type="match status" value="1"/>
</dbReference>
<dbReference type="Pfam" id="PF05050">
    <property type="entry name" value="Methyltransf_21"/>
    <property type="match status" value="1"/>
</dbReference>
<dbReference type="SUPFAM" id="SSF53335">
    <property type="entry name" value="S-adenosyl-L-methionine-dependent methyltransferases"/>
    <property type="match status" value="1"/>
</dbReference>
<sequence length="297" mass="31664">MAGFFAKLPGLRSRLARSPGPAAPPQLPYRTSSAFLGDYTALTLLHGAYMIYVDTRSTDIAPHLMMRGEWEPHEVATFQRMIRPGDTVFDLGANVGVYSLIAAAATGPRGQVHAFEPNPRNAALLARSLAVNGFDGFSTIHAVAVGEEEGTATLVFNPEWSGGGFMDTTRAEGGVGADGDRRVPARVVTLDRYFTDPSLTLDVAKLDIEGMEGRALRGMRGLLERSPRARLMIEWAPDMLARQGVTAAEIVALLAGIGFRFWTISGRASLEPIAAEALGGMTDGLQNVVAARGPDPA</sequence>
<dbReference type="InterPro" id="IPR052514">
    <property type="entry name" value="SAM-dependent_MTase"/>
</dbReference>
<dbReference type="GO" id="GO:0008168">
    <property type="term" value="F:methyltransferase activity"/>
    <property type="evidence" value="ECO:0007669"/>
    <property type="project" value="UniProtKB-KW"/>
</dbReference>
<dbReference type="EMBL" id="JAAIKB010000005">
    <property type="protein sequence ID" value="NGM21279.1"/>
    <property type="molecule type" value="Genomic_DNA"/>
</dbReference>
<feature type="domain" description="Methyltransferase FkbM" evidence="1">
    <location>
        <begin position="90"/>
        <end position="261"/>
    </location>
</feature>
<evidence type="ECO:0000313" key="3">
    <source>
        <dbReference type="Proteomes" id="UP000475385"/>
    </source>
</evidence>
<evidence type="ECO:0000259" key="1">
    <source>
        <dbReference type="Pfam" id="PF05050"/>
    </source>
</evidence>
<proteinExistence type="predicted"/>
<evidence type="ECO:0000313" key="2">
    <source>
        <dbReference type="EMBL" id="NGM21279.1"/>
    </source>
</evidence>